<sequence>MTEAAGISSVVGRFGFVGTGSLRTILTRRFSLQFRWSASLSWLSFLGNHAMNLKGELTSSDLGVPFEGSNASFGVSFPLP</sequence>
<dbReference type="Proteomes" id="UP000789405">
    <property type="component" value="Unassembled WGS sequence"/>
</dbReference>
<evidence type="ECO:0000313" key="2">
    <source>
        <dbReference type="Proteomes" id="UP000789405"/>
    </source>
</evidence>
<evidence type="ECO:0000313" key="1">
    <source>
        <dbReference type="EMBL" id="CAG8723235.1"/>
    </source>
</evidence>
<proteinExistence type="predicted"/>
<name>A0A9N9I721_9GLOM</name>
<dbReference type="AlphaFoldDB" id="A0A9N9I721"/>
<accession>A0A9N9I721</accession>
<comment type="caution">
    <text evidence="1">The sequence shown here is derived from an EMBL/GenBank/DDBJ whole genome shotgun (WGS) entry which is preliminary data.</text>
</comment>
<keyword evidence="2" id="KW-1185">Reference proteome</keyword>
<organism evidence="1 2">
    <name type="scientific">Dentiscutata erythropus</name>
    <dbReference type="NCBI Taxonomy" id="1348616"/>
    <lineage>
        <taxon>Eukaryota</taxon>
        <taxon>Fungi</taxon>
        <taxon>Fungi incertae sedis</taxon>
        <taxon>Mucoromycota</taxon>
        <taxon>Glomeromycotina</taxon>
        <taxon>Glomeromycetes</taxon>
        <taxon>Diversisporales</taxon>
        <taxon>Gigasporaceae</taxon>
        <taxon>Dentiscutata</taxon>
    </lineage>
</organism>
<protein>
    <submittedName>
        <fullName evidence="1">13864_t:CDS:1</fullName>
    </submittedName>
</protein>
<dbReference type="EMBL" id="CAJVPY010010960">
    <property type="protein sequence ID" value="CAG8723235.1"/>
    <property type="molecule type" value="Genomic_DNA"/>
</dbReference>
<reference evidence="1" key="1">
    <citation type="submission" date="2021-06" db="EMBL/GenBank/DDBJ databases">
        <authorList>
            <person name="Kallberg Y."/>
            <person name="Tangrot J."/>
            <person name="Rosling A."/>
        </authorList>
    </citation>
    <scope>NUCLEOTIDE SEQUENCE</scope>
    <source>
        <strain evidence="1">MA453B</strain>
    </source>
</reference>
<gene>
    <name evidence="1" type="ORF">DERYTH_LOCUS14487</name>
</gene>